<organism evidence="2 3">
    <name type="scientific">Bacillus weihaiensis</name>
    <dbReference type="NCBI Taxonomy" id="1547283"/>
    <lineage>
        <taxon>Bacteria</taxon>
        <taxon>Bacillati</taxon>
        <taxon>Bacillota</taxon>
        <taxon>Bacilli</taxon>
        <taxon>Bacillales</taxon>
        <taxon>Bacillaceae</taxon>
        <taxon>Bacillus</taxon>
    </lineage>
</organism>
<feature type="transmembrane region" description="Helical" evidence="1">
    <location>
        <begin position="20"/>
        <end position="39"/>
    </location>
</feature>
<dbReference type="KEGG" id="bwh:A9C19_06530"/>
<sequence length="89" mass="10125">MEHKVTRSFKSHIKPVMIKIYSAAFEKMIMLFGLLFYSMKEKNASSCSRIHSFSRAGQVCSYKGTLGKMSEKRGGFLSKINNISTSFMK</sequence>
<dbReference type="Proteomes" id="UP000181936">
    <property type="component" value="Chromosome"/>
</dbReference>
<evidence type="ECO:0000313" key="2">
    <source>
        <dbReference type="EMBL" id="APH04429.1"/>
    </source>
</evidence>
<name>A0A1L3MQ13_9BACI</name>
<keyword evidence="1" id="KW-1133">Transmembrane helix</keyword>
<evidence type="ECO:0000256" key="1">
    <source>
        <dbReference type="SAM" id="Phobius"/>
    </source>
</evidence>
<reference evidence="2 3" key="1">
    <citation type="journal article" date="2016" name="Sci. Rep.">
        <title>Complete genome sequence and transcriptomic analysis of a novel marine strain Bacillus weihaiensis reveals the mechanism of brown algae degradation.</title>
        <authorList>
            <person name="Zhu Y."/>
            <person name="Chen P."/>
            <person name="Bao Y."/>
            <person name="Men Y."/>
            <person name="Zeng Y."/>
            <person name="Yang J."/>
            <person name="Sun J."/>
            <person name="Sun Y."/>
        </authorList>
    </citation>
    <scope>NUCLEOTIDE SEQUENCE [LARGE SCALE GENOMIC DNA]</scope>
    <source>
        <strain evidence="2 3">Alg07</strain>
    </source>
</reference>
<accession>A0A1L3MQ13</accession>
<proteinExistence type="predicted"/>
<gene>
    <name evidence="2" type="ORF">A9C19_06530</name>
</gene>
<keyword evidence="1" id="KW-0472">Membrane</keyword>
<dbReference type="AlphaFoldDB" id="A0A1L3MQ13"/>
<keyword evidence="1" id="KW-0812">Transmembrane</keyword>
<evidence type="ECO:0000313" key="3">
    <source>
        <dbReference type="Proteomes" id="UP000181936"/>
    </source>
</evidence>
<dbReference type="EMBL" id="CP016020">
    <property type="protein sequence ID" value="APH04429.1"/>
    <property type="molecule type" value="Genomic_DNA"/>
</dbReference>
<protein>
    <submittedName>
        <fullName evidence="2">Uncharacterized protein</fullName>
    </submittedName>
</protein>
<keyword evidence="3" id="KW-1185">Reference proteome</keyword>
<dbReference type="STRING" id="1547283.A9C19_06530"/>